<reference evidence="2" key="1">
    <citation type="submission" date="2020-01" db="EMBL/GenBank/DDBJ databases">
        <authorList>
            <person name="Feng Z.H.Z."/>
        </authorList>
    </citation>
    <scope>NUCLEOTIDE SEQUENCE</scope>
    <source>
        <strain evidence="2">CBS107.38</strain>
    </source>
</reference>
<dbReference type="GeneID" id="62200004"/>
<sequence>MHMMRELNTSSCAREEKWCRSSAGSAVDVTLRPRAFGSGSIPHRQPDARSFNT</sequence>
<dbReference type="AlphaFoldDB" id="A0A8H7BEV1"/>
<dbReference type="Proteomes" id="UP000596902">
    <property type="component" value="Unassembled WGS sequence"/>
</dbReference>
<dbReference type="EMBL" id="JAAABM010000002">
    <property type="protein sequence ID" value="KAF7680128.1"/>
    <property type="molecule type" value="Genomic_DNA"/>
</dbReference>
<dbReference type="RefSeq" id="XP_038790118.1">
    <property type="nucleotide sequence ID" value="XM_038926826.1"/>
</dbReference>
<organism evidence="2 3">
    <name type="scientific">Alternaria burnsii</name>
    <dbReference type="NCBI Taxonomy" id="1187904"/>
    <lineage>
        <taxon>Eukaryota</taxon>
        <taxon>Fungi</taxon>
        <taxon>Dikarya</taxon>
        <taxon>Ascomycota</taxon>
        <taxon>Pezizomycotina</taxon>
        <taxon>Dothideomycetes</taxon>
        <taxon>Pleosporomycetidae</taxon>
        <taxon>Pleosporales</taxon>
        <taxon>Pleosporineae</taxon>
        <taxon>Pleosporaceae</taxon>
        <taxon>Alternaria</taxon>
        <taxon>Alternaria sect. Alternaria</taxon>
    </lineage>
</organism>
<gene>
    <name evidence="2" type="ORF">GT037_001779</name>
</gene>
<evidence type="ECO:0000313" key="2">
    <source>
        <dbReference type="EMBL" id="KAF7680128.1"/>
    </source>
</evidence>
<evidence type="ECO:0000313" key="3">
    <source>
        <dbReference type="Proteomes" id="UP000596902"/>
    </source>
</evidence>
<protein>
    <submittedName>
        <fullName evidence="2">Uncharacterized protein</fullName>
    </submittedName>
</protein>
<proteinExistence type="predicted"/>
<name>A0A8H7BEV1_9PLEO</name>
<accession>A0A8H7BEV1</accession>
<reference evidence="2" key="2">
    <citation type="submission" date="2020-08" db="EMBL/GenBank/DDBJ databases">
        <title>Draft Genome Sequence of Cumin Blight Pathogen Alternaria burnsii.</title>
        <authorList>
            <person name="Feng Z."/>
        </authorList>
    </citation>
    <scope>NUCLEOTIDE SEQUENCE</scope>
    <source>
        <strain evidence="2">CBS107.38</strain>
    </source>
</reference>
<evidence type="ECO:0000256" key="1">
    <source>
        <dbReference type="SAM" id="MobiDB-lite"/>
    </source>
</evidence>
<comment type="caution">
    <text evidence="2">The sequence shown here is derived from an EMBL/GenBank/DDBJ whole genome shotgun (WGS) entry which is preliminary data.</text>
</comment>
<keyword evidence="3" id="KW-1185">Reference proteome</keyword>
<feature type="region of interest" description="Disordered" evidence="1">
    <location>
        <begin position="34"/>
        <end position="53"/>
    </location>
</feature>